<dbReference type="AlphaFoldDB" id="A0A061E398"/>
<comment type="similarity">
    <text evidence="1">Belongs to the 'GDSL' lipolytic enzyme family.</text>
</comment>
<keyword evidence="4" id="KW-1185">Reference proteome</keyword>
<dbReference type="InterPro" id="IPR001087">
    <property type="entry name" value="GDSL"/>
</dbReference>
<evidence type="ECO:0000313" key="4">
    <source>
        <dbReference type="Proteomes" id="UP000026915"/>
    </source>
</evidence>
<dbReference type="InterPro" id="IPR008265">
    <property type="entry name" value="Lipase_GDSL_AS"/>
</dbReference>
<dbReference type="OMA" id="NHELSGF"/>
<dbReference type="Gramene" id="EOX98816">
    <property type="protein sequence ID" value="EOX98816"/>
    <property type="gene ID" value="TCM_007495"/>
</dbReference>
<dbReference type="PROSITE" id="PS01098">
    <property type="entry name" value="LIPASE_GDSL_SER"/>
    <property type="match status" value="1"/>
</dbReference>
<dbReference type="InterPro" id="IPR044552">
    <property type="entry name" value="GLIP1-5/GLL25"/>
</dbReference>
<organism evidence="3 4">
    <name type="scientific">Theobroma cacao</name>
    <name type="common">Cacao</name>
    <name type="synonym">Cocoa</name>
    <dbReference type="NCBI Taxonomy" id="3641"/>
    <lineage>
        <taxon>Eukaryota</taxon>
        <taxon>Viridiplantae</taxon>
        <taxon>Streptophyta</taxon>
        <taxon>Embryophyta</taxon>
        <taxon>Tracheophyta</taxon>
        <taxon>Spermatophyta</taxon>
        <taxon>Magnoliopsida</taxon>
        <taxon>eudicotyledons</taxon>
        <taxon>Gunneridae</taxon>
        <taxon>Pentapetalae</taxon>
        <taxon>rosids</taxon>
        <taxon>malvids</taxon>
        <taxon>Malvales</taxon>
        <taxon>Malvaceae</taxon>
        <taxon>Byttnerioideae</taxon>
        <taxon>Theobroma</taxon>
    </lineage>
</organism>
<dbReference type="Pfam" id="PF00657">
    <property type="entry name" value="Lipase_GDSL"/>
    <property type="match status" value="1"/>
</dbReference>
<dbReference type="CDD" id="cd01837">
    <property type="entry name" value="SGNH_plant_lipase_like"/>
    <property type="match status" value="1"/>
</dbReference>
<name>A0A061E398_THECC</name>
<dbReference type="GO" id="GO:0016298">
    <property type="term" value="F:lipase activity"/>
    <property type="evidence" value="ECO:0000318"/>
    <property type="project" value="GO_Central"/>
</dbReference>
<dbReference type="HOGENOM" id="CLU_015101_0_2_1"/>
<dbReference type="PANTHER" id="PTHR45966">
    <property type="entry name" value="GDSL-LIKE LIPASE/ACYLHYDROLASE"/>
    <property type="match status" value="1"/>
</dbReference>
<dbReference type="Proteomes" id="UP000026915">
    <property type="component" value="Chromosome 2"/>
</dbReference>
<dbReference type="InterPro" id="IPR036514">
    <property type="entry name" value="SGNH_hydro_sf"/>
</dbReference>
<dbReference type="PANTHER" id="PTHR45966:SF1">
    <property type="entry name" value="GDSL ESTERASE_LIPASE 1-RELATED"/>
    <property type="match status" value="1"/>
</dbReference>
<dbReference type="InParanoid" id="A0A061E398"/>
<dbReference type="SUPFAM" id="SSF52266">
    <property type="entry name" value="SGNH hydrolase"/>
    <property type="match status" value="1"/>
</dbReference>
<protein>
    <submittedName>
        <fullName evidence="3">GDSL lipase 1, putative</fullName>
    </submittedName>
</protein>
<keyword evidence="2" id="KW-0732">Signal</keyword>
<proteinExistence type="inferred from homology"/>
<dbReference type="InterPro" id="IPR035669">
    <property type="entry name" value="SGNH_plant_lipase-like"/>
</dbReference>
<reference evidence="3 4" key="1">
    <citation type="journal article" date="2013" name="Genome Biol.">
        <title>The genome sequence of the most widely cultivated cacao type and its use to identify candidate genes regulating pod color.</title>
        <authorList>
            <person name="Motamayor J.C."/>
            <person name="Mockaitis K."/>
            <person name="Schmutz J."/>
            <person name="Haiminen N."/>
            <person name="Iii D.L."/>
            <person name="Cornejo O."/>
            <person name="Findley S.D."/>
            <person name="Zheng P."/>
            <person name="Utro F."/>
            <person name="Royaert S."/>
            <person name="Saski C."/>
            <person name="Jenkins J."/>
            <person name="Podicheti R."/>
            <person name="Zhao M."/>
            <person name="Scheffler B.E."/>
            <person name="Stack J.C."/>
            <person name="Feltus F.A."/>
            <person name="Mustiga G.M."/>
            <person name="Amores F."/>
            <person name="Phillips W."/>
            <person name="Marelli J.P."/>
            <person name="May G.D."/>
            <person name="Shapiro H."/>
            <person name="Ma J."/>
            <person name="Bustamante C.D."/>
            <person name="Schnell R.J."/>
            <person name="Main D."/>
            <person name="Gilbert D."/>
            <person name="Parida L."/>
            <person name="Kuhn D.N."/>
        </authorList>
    </citation>
    <scope>NUCLEOTIDE SEQUENCE [LARGE SCALE GENOMIC DNA]</scope>
    <source>
        <strain evidence="4">cv. Matina 1-6</strain>
    </source>
</reference>
<dbReference type="GO" id="GO:0006629">
    <property type="term" value="P:lipid metabolic process"/>
    <property type="evidence" value="ECO:0007669"/>
    <property type="project" value="InterPro"/>
</dbReference>
<evidence type="ECO:0000313" key="3">
    <source>
        <dbReference type="EMBL" id="EOX98816.1"/>
    </source>
</evidence>
<dbReference type="FunCoup" id="A0A061E398">
    <property type="interactions" value="63"/>
</dbReference>
<dbReference type="PROSITE" id="PS51257">
    <property type="entry name" value="PROKAR_LIPOPROTEIN"/>
    <property type="match status" value="1"/>
</dbReference>
<dbReference type="Gene3D" id="3.40.50.1110">
    <property type="entry name" value="SGNH hydrolase"/>
    <property type="match status" value="1"/>
</dbReference>
<evidence type="ECO:0000256" key="1">
    <source>
        <dbReference type="ARBA" id="ARBA00008668"/>
    </source>
</evidence>
<dbReference type="EMBL" id="CM001880">
    <property type="protein sequence ID" value="EOX98816.1"/>
    <property type="molecule type" value="Genomic_DNA"/>
</dbReference>
<evidence type="ECO:0000256" key="2">
    <source>
        <dbReference type="ARBA" id="ARBA00022729"/>
    </source>
</evidence>
<gene>
    <name evidence="3" type="ORF">TCM_007495</name>
</gene>
<accession>A0A061E398</accession>
<sequence>MDHRFGTPYLVLYACLVNLIGCRGLPAKNHVPLFIFGDSLFDAGNNNYVDIPPSAQANYWPYGETFFKYPTGRFSDGRIIPDFIAEYANLPLIPPYLQPGSNKFIGGVNFAFGGSGALIETAQGYGINLRTQVSYFEEIEKLWRQMLGDAEAKKLISKAVYLISMGVNDYMVHFGTNSTVLESYSREEYVGMVIGNLTVEIKEIYKKGGRKFGFVNAGALDCTPAIGALEAGTRGPCNENATALIELHNAAFSNALQELESQLEGFKYATHDLYTSWSERIHNPTKYGSTACCGTGPYRGIPSCGGRKPVKEYQLCGNASEYVFFDSTHLTEKANQQLAELMWSGSPNITGPYNLKMLFDI</sequence>
<dbReference type="eggNOG" id="ENOG502RBN6">
    <property type="taxonomic scope" value="Eukaryota"/>
</dbReference>